<dbReference type="Pfam" id="PF04488">
    <property type="entry name" value="Gly_transf_sug"/>
    <property type="match status" value="1"/>
</dbReference>
<evidence type="ECO:0000259" key="7">
    <source>
        <dbReference type="Pfam" id="PF04572"/>
    </source>
</evidence>
<name>A0A1B6C5W5_9HEMI</name>
<dbReference type="GO" id="GO:0006688">
    <property type="term" value="P:glycosphingolipid biosynthetic process"/>
    <property type="evidence" value="ECO:0007669"/>
    <property type="project" value="TreeGrafter"/>
</dbReference>
<evidence type="ECO:0000256" key="1">
    <source>
        <dbReference type="ARBA" id="ARBA00004323"/>
    </source>
</evidence>
<protein>
    <recommendedName>
        <fullName evidence="7">Alpha 1,4-glycosyltransferase domain-containing protein</fullName>
    </recommendedName>
</protein>
<evidence type="ECO:0000256" key="5">
    <source>
        <dbReference type="ARBA" id="ARBA00023034"/>
    </source>
</evidence>
<comment type="subcellular location">
    <subcellularLocation>
        <location evidence="1">Golgi apparatus membrane</location>
        <topology evidence="1">Single-pass type II membrane protein</topology>
    </subcellularLocation>
</comment>
<dbReference type="InterPro" id="IPR051981">
    <property type="entry name" value="Glycosyltransf_32"/>
</dbReference>
<dbReference type="GO" id="GO:0035248">
    <property type="term" value="F:alpha-1,4-N-acetylgalactosaminyltransferase activity"/>
    <property type="evidence" value="ECO:0007669"/>
    <property type="project" value="TreeGrafter"/>
</dbReference>
<dbReference type="EMBL" id="GEDC01028405">
    <property type="protein sequence ID" value="JAS08893.1"/>
    <property type="molecule type" value="Transcribed_RNA"/>
</dbReference>
<dbReference type="Gene3D" id="3.90.550.20">
    <property type="match status" value="1"/>
</dbReference>
<comment type="similarity">
    <text evidence="2">Belongs to the glycosyltransferase 32 family.</text>
</comment>
<evidence type="ECO:0000313" key="8">
    <source>
        <dbReference type="EMBL" id="JAS08893.1"/>
    </source>
</evidence>
<reference evidence="8" key="1">
    <citation type="submission" date="2015-12" db="EMBL/GenBank/DDBJ databases">
        <title>De novo transcriptome assembly of four potential Pierce s Disease insect vectors from Arizona vineyards.</title>
        <authorList>
            <person name="Tassone E.E."/>
        </authorList>
    </citation>
    <scope>NUCLEOTIDE SEQUENCE</scope>
</reference>
<dbReference type="InterPro" id="IPR007652">
    <property type="entry name" value="A1-4-GlycosylTfrase_dom"/>
</dbReference>
<evidence type="ECO:0000256" key="2">
    <source>
        <dbReference type="ARBA" id="ARBA00009003"/>
    </source>
</evidence>
<feature type="non-terminal residue" evidence="8">
    <location>
        <position position="1"/>
    </location>
</feature>
<keyword evidence="6" id="KW-0472">Membrane</keyword>
<evidence type="ECO:0000256" key="6">
    <source>
        <dbReference type="ARBA" id="ARBA00023136"/>
    </source>
</evidence>
<dbReference type="AlphaFoldDB" id="A0A1B6C5W5"/>
<dbReference type="InterPro" id="IPR029044">
    <property type="entry name" value="Nucleotide-diphossugar_trans"/>
</dbReference>
<dbReference type="PANTHER" id="PTHR12042">
    <property type="entry name" value="LACTOSYLCERAMIDE 4-ALPHA-GALACTOSYLTRANSFERASE ALPHA- 1,4-GALACTOSYLTRANSFERASE"/>
    <property type="match status" value="1"/>
</dbReference>
<keyword evidence="5" id="KW-0333">Golgi apparatus</keyword>
<sequence>RVTRTGTTYDLHISHKDKVSGKKYTLTNFDEIKPNINNIFFIESRCGLDEEFKKHSAEQGIVLNARQICAIESTARMNPKRPVYILHTCPLDHNFYEKSPKYFQELMSYPNVHIVFLKMSDMFMRTIVEELYFGHTFEQSAYPVAHISDVMRILTLWRFGGTYMDIDVVSIRSLDDLGVNFAGWQDEYSVATGVLNFADSGFGHSFLTKYLEHLKHNYDPHNWSTNGPLLFTKLLNDICHIYTVKSKSKDFTAYDIPIFYPIYYNRYQLFFEEDKSDYTLNELNQTYIVHLWNKMSSNTVVNVGSKQAYAILADKYCPKAYHNCGSTF</sequence>
<proteinExistence type="inferred from homology"/>
<keyword evidence="4" id="KW-0808">Transferase</keyword>
<dbReference type="PANTHER" id="PTHR12042:SF21">
    <property type="entry name" value="ALPHA1,4-GALACTOSYLTRANSFERASE 1-RELATED"/>
    <property type="match status" value="1"/>
</dbReference>
<accession>A0A1B6C5W5</accession>
<keyword evidence="3" id="KW-0328">Glycosyltransferase</keyword>
<feature type="domain" description="Alpha 1,4-glycosyltransferase" evidence="7">
    <location>
        <begin position="201"/>
        <end position="323"/>
    </location>
</feature>
<organism evidence="8">
    <name type="scientific">Clastoptera arizonana</name>
    <name type="common">Arizona spittle bug</name>
    <dbReference type="NCBI Taxonomy" id="38151"/>
    <lineage>
        <taxon>Eukaryota</taxon>
        <taxon>Metazoa</taxon>
        <taxon>Ecdysozoa</taxon>
        <taxon>Arthropoda</taxon>
        <taxon>Hexapoda</taxon>
        <taxon>Insecta</taxon>
        <taxon>Pterygota</taxon>
        <taxon>Neoptera</taxon>
        <taxon>Paraneoptera</taxon>
        <taxon>Hemiptera</taxon>
        <taxon>Auchenorrhyncha</taxon>
        <taxon>Cercopoidea</taxon>
        <taxon>Clastopteridae</taxon>
        <taxon>Clastoptera</taxon>
    </lineage>
</organism>
<evidence type="ECO:0000256" key="4">
    <source>
        <dbReference type="ARBA" id="ARBA00022679"/>
    </source>
</evidence>
<evidence type="ECO:0000256" key="3">
    <source>
        <dbReference type="ARBA" id="ARBA00022676"/>
    </source>
</evidence>
<dbReference type="GO" id="GO:0000139">
    <property type="term" value="C:Golgi membrane"/>
    <property type="evidence" value="ECO:0007669"/>
    <property type="project" value="UniProtKB-SubCell"/>
</dbReference>
<gene>
    <name evidence="8" type="ORF">g.39179</name>
</gene>
<dbReference type="SUPFAM" id="SSF53448">
    <property type="entry name" value="Nucleotide-diphospho-sugar transferases"/>
    <property type="match status" value="1"/>
</dbReference>
<dbReference type="Pfam" id="PF04572">
    <property type="entry name" value="Gb3_synth"/>
    <property type="match status" value="1"/>
</dbReference>
<dbReference type="InterPro" id="IPR007577">
    <property type="entry name" value="GlycoTrfase_DXD_sugar-bd_CS"/>
</dbReference>